<reference evidence="3 4" key="1">
    <citation type="submission" date="2017-02" db="EMBL/GenBank/DDBJ databases">
        <title>Acinetobacter sp. ANC 4945, whole genome shotgun sequencing project.</title>
        <authorList>
            <person name="Radolfova-Krizova L."/>
            <person name="Al Atrouni A."/>
            <person name="Nemec A."/>
        </authorList>
    </citation>
    <scope>NUCLEOTIDE SEQUENCE [LARGE SCALE GENOMIC DNA]</scope>
    <source>
        <strain evidence="3 4">ANC 4945</strain>
    </source>
</reference>
<evidence type="ECO:0000313" key="3">
    <source>
        <dbReference type="EMBL" id="OOV83426.1"/>
    </source>
</evidence>
<dbReference type="AlphaFoldDB" id="A0A1T1H0Q4"/>
<keyword evidence="4" id="KW-1185">Reference proteome</keyword>
<evidence type="ECO:0000313" key="4">
    <source>
        <dbReference type="Proteomes" id="UP000191160"/>
    </source>
</evidence>
<proteinExistence type="predicted"/>
<dbReference type="EMBL" id="MVKX01000004">
    <property type="protein sequence ID" value="OOV83426.1"/>
    <property type="molecule type" value="Genomic_DNA"/>
</dbReference>
<dbReference type="GO" id="GO:0016810">
    <property type="term" value="F:hydrolase activity, acting on carbon-nitrogen (but not peptide) bonds"/>
    <property type="evidence" value="ECO:0007669"/>
    <property type="project" value="InterPro"/>
</dbReference>
<dbReference type="Gene3D" id="3.20.20.80">
    <property type="entry name" value="Glycosidases"/>
    <property type="match status" value="1"/>
</dbReference>
<evidence type="ECO:0000256" key="1">
    <source>
        <dbReference type="SAM" id="SignalP"/>
    </source>
</evidence>
<dbReference type="InterPro" id="IPR023854">
    <property type="entry name" value="PGA_deacetylase_PgaB"/>
</dbReference>
<dbReference type="Pfam" id="PF14883">
    <property type="entry name" value="GHL13"/>
    <property type="match status" value="1"/>
</dbReference>
<protein>
    <submittedName>
        <fullName evidence="3">Poly-beta-1,6-N-acetyl-D-glucosamine N-deacetylase PgaB</fullName>
    </submittedName>
</protein>
<feature type="chain" id="PRO_5012256039" evidence="1">
    <location>
        <begin position="35"/>
        <end position="418"/>
    </location>
</feature>
<dbReference type="GO" id="GO:0043708">
    <property type="term" value="P:cell adhesion involved in biofilm formation"/>
    <property type="evidence" value="ECO:0007669"/>
    <property type="project" value="InterPro"/>
</dbReference>
<accession>A0A1T1H0Q4</accession>
<comment type="caution">
    <text evidence="3">The sequence shown here is derived from an EMBL/GenBank/DDBJ whole genome shotgun (WGS) entry which is preliminary data.</text>
</comment>
<organism evidence="3 4">
    <name type="scientific">Acinetobacter amyesii</name>
    <dbReference type="NCBI Taxonomy" id="2942470"/>
    <lineage>
        <taxon>Bacteria</taxon>
        <taxon>Pseudomonadati</taxon>
        <taxon>Pseudomonadota</taxon>
        <taxon>Gammaproteobacteria</taxon>
        <taxon>Moraxellales</taxon>
        <taxon>Moraxellaceae</taxon>
        <taxon>Acinetobacter</taxon>
    </lineage>
</organism>
<feature type="domain" description="Poly-beta-1,6-N-acetyl-D-glucosamine N-deacetylase PgaB C-terminal" evidence="2">
    <location>
        <begin position="78"/>
        <end position="393"/>
    </location>
</feature>
<dbReference type="NCBIfam" id="TIGR03938">
    <property type="entry name" value="deacetyl_PgaB"/>
    <property type="match status" value="1"/>
</dbReference>
<feature type="signal peptide" evidence="1">
    <location>
        <begin position="1"/>
        <end position="34"/>
    </location>
</feature>
<gene>
    <name evidence="3" type="ORF">B1202_07210</name>
</gene>
<keyword evidence="1" id="KW-0732">Signal</keyword>
<evidence type="ECO:0000259" key="2">
    <source>
        <dbReference type="Pfam" id="PF14883"/>
    </source>
</evidence>
<dbReference type="InterPro" id="IPR032772">
    <property type="entry name" value="PGA_deacetylase_PgaB_C"/>
</dbReference>
<sequence>MTSSLIAVTSKRPFKKLIGLMTCLGLIFSGCSSAETVRITHHPIQDLVKQYASANSVHQTLTNNTQKPSTTERMRIMHIDLDYVYDANQAQQEQNIRALIERIRRIEANTIFLQAFADPDANGSADAVYFKNRYIPMRSDLFQRVLHEIRQQTQVKTVYAWLPLIAWKFPKQYPLQYVKSQSEKKGYIRISPFDPRNQQYTAEIFLDFIQQNKVDGILYHDDITLNDFEDSSAAALQTYKTWGFDQQLIGKPKHAQQLEFSRYKTAYLDQFAEGISQILKQQQPDLHFARNMYAEAVLNPNSEKWFSQSNASTYQHYDYNAIMAMPYMEKADDHRQFYLNLIERAKKYDPNLNRTIFELQVTDWNHQKPISNQELTDTIRLLEQHGVQHIGYYPDDFVQNHPDVQQIKKAFAPALAKD</sequence>
<dbReference type="Proteomes" id="UP000191160">
    <property type="component" value="Unassembled WGS sequence"/>
</dbReference>
<name>A0A1T1H0Q4_9GAMM</name>